<name>A0ABT3PKC3_9BACT</name>
<accession>A0ABT3PKC3</accession>
<evidence type="ECO:0000313" key="4">
    <source>
        <dbReference type="Proteomes" id="UP001207918"/>
    </source>
</evidence>
<dbReference type="RefSeq" id="WP_265765101.1">
    <property type="nucleotide sequence ID" value="NZ_JAGGJA010000003.1"/>
</dbReference>
<keyword evidence="4" id="KW-1185">Reference proteome</keyword>
<dbReference type="Pfam" id="PF00795">
    <property type="entry name" value="CN_hydrolase"/>
    <property type="match status" value="1"/>
</dbReference>
<protein>
    <submittedName>
        <fullName evidence="3">Carbon-nitrogen hydrolase family protein</fullName>
    </submittedName>
</protein>
<feature type="domain" description="CN hydrolase" evidence="2">
    <location>
        <begin position="1"/>
        <end position="236"/>
    </location>
</feature>
<comment type="caution">
    <text evidence="3">The sequence shown here is derived from an EMBL/GenBank/DDBJ whole genome shotgun (WGS) entry which is preliminary data.</text>
</comment>
<proteinExistence type="predicted"/>
<keyword evidence="1 3" id="KW-0378">Hydrolase</keyword>
<dbReference type="InterPro" id="IPR050345">
    <property type="entry name" value="Aliph_Amidase/BUP"/>
</dbReference>
<sequence length="243" mass="26134">MNICIAQTRPEPGDIAQNIRNHESILGLAAAYQADYVFFPELSLTGYEPERAEQLATTKDDSRLDVFQSISNTQQLTIGLGLPIADPEGVSIGMVIFQAEKERQTYRKQHLHADEEPYFISDSVSSDQLEGLPGIALAICYEISVPEHAQQAHASGAETYVASVAKVASGVGEANQVLPNTAQEYGMNVFMANCIGPCDGSTGAGQSAVWNAKGQKIGGLNDVDEGIILMNTETQDCIVKTIR</sequence>
<dbReference type="PROSITE" id="PS50263">
    <property type="entry name" value="CN_HYDROLASE"/>
    <property type="match status" value="1"/>
</dbReference>
<dbReference type="PANTHER" id="PTHR43674:SF2">
    <property type="entry name" value="BETA-UREIDOPROPIONASE"/>
    <property type="match status" value="1"/>
</dbReference>
<evidence type="ECO:0000259" key="2">
    <source>
        <dbReference type="PROSITE" id="PS50263"/>
    </source>
</evidence>
<evidence type="ECO:0000256" key="1">
    <source>
        <dbReference type="ARBA" id="ARBA00022801"/>
    </source>
</evidence>
<dbReference type="EMBL" id="JAGGJA010000003">
    <property type="protein sequence ID" value="MCW9706395.1"/>
    <property type="molecule type" value="Genomic_DNA"/>
</dbReference>
<gene>
    <name evidence="3" type="ORF">J6I44_05995</name>
</gene>
<organism evidence="3 4">
    <name type="scientific">Fodinibius salsisoli</name>
    <dbReference type="NCBI Taxonomy" id="2820877"/>
    <lineage>
        <taxon>Bacteria</taxon>
        <taxon>Pseudomonadati</taxon>
        <taxon>Balneolota</taxon>
        <taxon>Balneolia</taxon>
        <taxon>Balneolales</taxon>
        <taxon>Balneolaceae</taxon>
        <taxon>Fodinibius</taxon>
    </lineage>
</organism>
<dbReference type="CDD" id="cd07197">
    <property type="entry name" value="nitrilase"/>
    <property type="match status" value="1"/>
</dbReference>
<reference evidence="3 4" key="1">
    <citation type="submission" date="2021-03" db="EMBL/GenBank/DDBJ databases">
        <title>Aliifodinibius sp. nov., a new bacterium isolated from saline soil.</title>
        <authorList>
            <person name="Galisteo C."/>
            <person name="De La Haba R."/>
            <person name="Sanchez-Porro C."/>
            <person name="Ventosa A."/>
        </authorList>
    </citation>
    <scope>NUCLEOTIDE SEQUENCE [LARGE SCALE GENOMIC DNA]</scope>
    <source>
        <strain evidence="3 4">1BSP15-2V2</strain>
    </source>
</reference>
<dbReference type="InterPro" id="IPR003010">
    <property type="entry name" value="C-N_Hydrolase"/>
</dbReference>
<dbReference type="InterPro" id="IPR036526">
    <property type="entry name" value="C-N_Hydrolase_sf"/>
</dbReference>
<dbReference type="Proteomes" id="UP001207918">
    <property type="component" value="Unassembled WGS sequence"/>
</dbReference>
<dbReference type="Gene3D" id="3.60.110.10">
    <property type="entry name" value="Carbon-nitrogen hydrolase"/>
    <property type="match status" value="1"/>
</dbReference>
<evidence type="ECO:0000313" key="3">
    <source>
        <dbReference type="EMBL" id="MCW9706395.1"/>
    </source>
</evidence>
<dbReference type="GO" id="GO:0016787">
    <property type="term" value="F:hydrolase activity"/>
    <property type="evidence" value="ECO:0007669"/>
    <property type="project" value="UniProtKB-KW"/>
</dbReference>
<dbReference type="SUPFAM" id="SSF56317">
    <property type="entry name" value="Carbon-nitrogen hydrolase"/>
    <property type="match status" value="1"/>
</dbReference>
<dbReference type="PANTHER" id="PTHR43674">
    <property type="entry name" value="NITRILASE C965.09-RELATED"/>
    <property type="match status" value="1"/>
</dbReference>